<gene>
    <name evidence="1" type="ordered locus">Os04g0163700</name>
    <name evidence="1" type="ORF">OSNPB_040163700</name>
</gene>
<dbReference type="InParanoid" id="A0A0P0W7E2"/>
<reference evidence="1 2" key="3">
    <citation type="journal article" date="2013" name="Rice">
        <title>Improvement of the Oryza sativa Nipponbare reference genome using next generation sequence and optical map data.</title>
        <authorList>
            <person name="Kawahara Y."/>
            <person name="de la Bastide M."/>
            <person name="Hamilton J.P."/>
            <person name="Kanamori H."/>
            <person name="McCombie W.R."/>
            <person name="Ouyang S."/>
            <person name="Schwartz D.C."/>
            <person name="Tanaka T."/>
            <person name="Wu J."/>
            <person name="Zhou S."/>
            <person name="Childs K.L."/>
            <person name="Davidson R.M."/>
            <person name="Lin H."/>
            <person name="Quesada-Ocampo L."/>
            <person name="Vaillancourt B."/>
            <person name="Sakai H."/>
            <person name="Lee S.S."/>
            <person name="Kim J."/>
            <person name="Numa H."/>
            <person name="Itoh T."/>
            <person name="Buell C.R."/>
            <person name="Matsumoto T."/>
        </authorList>
    </citation>
    <scope>NUCLEOTIDE SEQUENCE [LARGE SCALE GENOMIC DNA]</scope>
    <source>
        <strain evidence="2">cv. Nipponbare</strain>
    </source>
</reference>
<proteinExistence type="predicted"/>
<dbReference type="Proteomes" id="UP000059680">
    <property type="component" value="Chromosome 4"/>
</dbReference>
<name>A0A0P0W7E2_ORYSJ</name>
<sequence length="66" mass="7582">GIDLLETAIVFISLQWHVNVLVGSMGQSFFYVDSRYWIIKGKVCICMNSERSYGLHERSYGSTYIV</sequence>
<reference evidence="2" key="1">
    <citation type="journal article" date="2005" name="Nature">
        <title>The map-based sequence of the rice genome.</title>
        <authorList>
            <consortium name="International rice genome sequencing project (IRGSP)"/>
            <person name="Matsumoto T."/>
            <person name="Wu J."/>
            <person name="Kanamori H."/>
            <person name="Katayose Y."/>
            <person name="Fujisawa M."/>
            <person name="Namiki N."/>
            <person name="Mizuno H."/>
            <person name="Yamamoto K."/>
            <person name="Antonio B.A."/>
            <person name="Baba T."/>
            <person name="Sakata K."/>
            <person name="Nagamura Y."/>
            <person name="Aoki H."/>
            <person name="Arikawa K."/>
            <person name="Arita K."/>
            <person name="Bito T."/>
            <person name="Chiden Y."/>
            <person name="Fujitsuka N."/>
            <person name="Fukunaka R."/>
            <person name="Hamada M."/>
            <person name="Harada C."/>
            <person name="Hayashi A."/>
            <person name="Hijishita S."/>
            <person name="Honda M."/>
            <person name="Hosokawa S."/>
            <person name="Ichikawa Y."/>
            <person name="Idonuma A."/>
            <person name="Iijima M."/>
            <person name="Ikeda M."/>
            <person name="Ikeno M."/>
            <person name="Ito K."/>
            <person name="Ito S."/>
            <person name="Ito T."/>
            <person name="Ito Y."/>
            <person name="Ito Y."/>
            <person name="Iwabuchi A."/>
            <person name="Kamiya K."/>
            <person name="Karasawa W."/>
            <person name="Kurita K."/>
            <person name="Katagiri S."/>
            <person name="Kikuta A."/>
            <person name="Kobayashi H."/>
            <person name="Kobayashi N."/>
            <person name="Machita K."/>
            <person name="Maehara T."/>
            <person name="Masukawa M."/>
            <person name="Mizubayashi T."/>
            <person name="Mukai Y."/>
            <person name="Nagasaki H."/>
            <person name="Nagata Y."/>
            <person name="Naito S."/>
            <person name="Nakashima M."/>
            <person name="Nakama Y."/>
            <person name="Nakamichi Y."/>
            <person name="Nakamura M."/>
            <person name="Meguro A."/>
            <person name="Negishi M."/>
            <person name="Ohta I."/>
            <person name="Ohta T."/>
            <person name="Okamoto M."/>
            <person name="Ono N."/>
            <person name="Saji S."/>
            <person name="Sakaguchi M."/>
            <person name="Sakai K."/>
            <person name="Shibata M."/>
            <person name="Shimokawa T."/>
            <person name="Song J."/>
            <person name="Takazaki Y."/>
            <person name="Terasawa K."/>
            <person name="Tsugane M."/>
            <person name="Tsuji K."/>
            <person name="Ueda S."/>
            <person name="Waki K."/>
            <person name="Yamagata H."/>
            <person name="Yamamoto M."/>
            <person name="Yamamoto S."/>
            <person name="Yamane H."/>
            <person name="Yoshiki S."/>
            <person name="Yoshihara R."/>
            <person name="Yukawa K."/>
            <person name="Zhong H."/>
            <person name="Yano M."/>
            <person name="Yuan Q."/>
            <person name="Ouyang S."/>
            <person name="Liu J."/>
            <person name="Jones K.M."/>
            <person name="Gansberger K."/>
            <person name="Moffat K."/>
            <person name="Hill J."/>
            <person name="Bera J."/>
            <person name="Fadrosh D."/>
            <person name="Jin S."/>
            <person name="Johri S."/>
            <person name="Kim M."/>
            <person name="Overton L."/>
            <person name="Reardon M."/>
            <person name="Tsitrin T."/>
            <person name="Vuong H."/>
            <person name="Weaver B."/>
            <person name="Ciecko A."/>
            <person name="Tallon L."/>
            <person name="Jackson J."/>
            <person name="Pai G."/>
            <person name="Aken S.V."/>
            <person name="Utterback T."/>
            <person name="Reidmuller S."/>
            <person name="Feldblyum T."/>
            <person name="Hsiao J."/>
            <person name="Zismann V."/>
            <person name="Iobst S."/>
            <person name="de Vazeille A.R."/>
            <person name="Buell C.R."/>
            <person name="Ying K."/>
            <person name="Li Y."/>
            <person name="Lu T."/>
            <person name="Huang Y."/>
            <person name="Zhao Q."/>
            <person name="Feng Q."/>
            <person name="Zhang L."/>
            <person name="Zhu J."/>
            <person name="Weng Q."/>
            <person name="Mu J."/>
            <person name="Lu Y."/>
            <person name="Fan D."/>
            <person name="Liu Y."/>
            <person name="Guan J."/>
            <person name="Zhang Y."/>
            <person name="Yu S."/>
            <person name="Liu X."/>
            <person name="Zhang Y."/>
            <person name="Hong G."/>
            <person name="Han B."/>
            <person name="Choisne N."/>
            <person name="Demange N."/>
            <person name="Orjeda G."/>
            <person name="Samain S."/>
            <person name="Cattolico L."/>
            <person name="Pelletier E."/>
            <person name="Couloux A."/>
            <person name="Segurens B."/>
            <person name="Wincker P."/>
            <person name="D'Hont A."/>
            <person name="Scarpelli C."/>
            <person name="Weissenbach J."/>
            <person name="Salanoubat M."/>
            <person name="Quetier F."/>
            <person name="Yu Y."/>
            <person name="Kim H.R."/>
            <person name="Rambo T."/>
            <person name="Currie J."/>
            <person name="Collura K."/>
            <person name="Luo M."/>
            <person name="Yang T."/>
            <person name="Ammiraju J.S.S."/>
            <person name="Engler F."/>
            <person name="Soderlund C."/>
            <person name="Wing R.A."/>
            <person name="Palmer L.E."/>
            <person name="de la Bastide M."/>
            <person name="Spiegel L."/>
            <person name="Nascimento L."/>
            <person name="Zutavern T."/>
            <person name="O'Shaughnessy A."/>
            <person name="Dike S."/>
            <person name="Dedhia N."/>
            <person name="Preston R."/>
            <person name="Balija V."/>
            <person name="McCombie W.R."/>
            <person name="Chow T."/>
            <person name="Chen H."/>
            <person name="Chung M."/>
            <person name="Chen C."/>
            <person name="Shaw J."/>
            <person name="Wu H."/>
            <person name="Hsiao K."/>
            <person name="Chao Y."/>
            <person name="Chu M."/>
            <person name="Cheng C."/>
            <person name="Hour A."/>
            <person name="Lee P."/>
            <person name="Lin S."/>
            <person name="Lin Y."/>
            <person name="Liou J."/>
            <person name="Liu S."/>
            <person name="Hsing Y."/>
            <person name="Raghuvanshi S."/>
            <person name="Mohanty A."/>
            <person name="Bharti A.K."/>
            <person name="Gaur A."/>
            <person name="Gupta V."/>
            <person name="Kumar D."/>
            <person name="Ravi V."/>
            <person name="Vij S."/>
            <person name="Kapur A."/>
            <person name="Khurana P."/>
            <person name="Khurana P."/>
            <person name="Khurana J.P."/>
            <person name="Tyagi A.K."/>
            <person name="Gaikwad K."/>
            <person name="Singh A."/>
            <person name="Dalal V."/>
            <person name="Srivastava S."/>
            <person name="Dixit A."/>
            <person name="Pal A.K."/>
            <person name="Ghazi I.A."/>
            <person name="Yadav M."/>
            <person name="Pandit A."/>
            <person name="Bhargava A."/>
            <person name="Sureshbabu K."/>
            <person name="Batra K."/>
            <person name="Sharma T.R."/>
            <person name="Mohapatra T."/>
            <person name="Singh N.K."/>
            <person name="Messing J."/>
            <person name="Nelson A.B."/>
            <person name="Fuks G."/>
            <person name="Kavchok S."/>
            <person name="Keizer G."/>
            <person name="Linton E."/>
            <person name="Llaca V."/>
            <person name="Song R."/>
            <person name="Tanyolac B."/>
            <person name="Young S."/>
            <person name="Ho-Il K."/>
            <person name="Hahn J.H."/>
            <person name="Sangsakoo G."/>
            <person name="Vanavichit A."/>
            <person name="de Mattos Luiz.A.T."/>
            <person name="Zimmer P.D."/>
            <person name="Malone G."/>
            <person name="Dellagostin O."/>
            <person name="de Oliveira A.C."/>
            <person name="Bevan M."/>
            <person name="Bancroft I."/>
            <person name="Minx P."/>
            <person name="Cordum H."/>
            <person name="Wilson R."/>
            <person name="Cheng Z."/>
            <person name="Jin W."/>
            <person name="Jiang J."/>
            <person name="Leong S.A."/>
            <person name="Iwama H."/>
            <person name="Gojobori T."/>
            <person name="Itoh T."/>
            <person name="Niimura Y."/>
            <person name="Fujii Y."/>
            <person name="Habara T."/>
            <person name="Sakai H."/>
            <person name="Sato Y."/>
            <person name="Wilson G."/>
            <person name="Kumar K."/>
            <person name="McCouch S."/>
            <person name="Juretic N."/>
            <person name="Hoen D."/>
            <person name="Wright S."/>
            <person name="Bruskiewich R."/>
            <person name="Bureau T."/>
            <person name="Miyao A."/>
            <person name="Hirochika H."/>
            <person name="Nishikawa T."/>
            <person name="Kadowaki K."/>
            <person name="Sugiura M."/>
            <person name="Burr B."/>
            <person name="Sasaki T."/>
        </authorList>
    </citation>
    <scope>NUCLEOTIDE SEQUENCE [LARGE SCALE GENOMIC DNA]</scope>
    <source>
        <strain evidence="2">cv. Nipponbare</strain>
    </source>
</reference>
<protein>
    <submittedName>
        <fullName evidence="1">Os04g0163700 protein</fullName>
    </submittedName>
</protein>
<evidence type="ECO:0000313" key="1">
    <source>
        <dbReference type="EMBL" id="BAS87858.1"/>
    </source>
</evidence>
<dbReference type="PaxDb" id="39947-A0A0P0W7E2"/>
<feature type="non-terminal residue" evidence="1">
    <location>
        <position position="1"/>
    </location>
</feature>
<organism evidence="1 2">
    <name type="scientific">Oryza sativa subsp. japonica</name>
    <name type="common">Rice</name>
    <dbReference type="NCBI Taxonomy" id="39947"/>
    <lineage>
        <taxon>Eukaryota</taxon>
        <taxon>Viridiplantae</taxon>
        <taxon>Streptophyta</taxon>
        <taxon>Embryophyta</taxon>
        <taxon>Tracheophyta</taxon>
        <taxon>Spermatophyta</taxon>
        <taxon>Magnoliopsida</taxon>
        <taxon>Liliopsida</taxon>
        <taxon>Poales</taxon>
        <taxon>Poaceae</taxon>
        <taxon>BOP clade</taxon>
        <taxon>Oryzoideae</taxon>
        <taxon>Oryzeae</taxon>
        <taxon>Oryzinae</taxon>
        <taxon>Oryza</taxon>
        <taxon>Oryza sativa</taxon>
    </lineage>
</organism>
<evidence type="ECO:0000313" key="2">
    <source>
        <dbReference type="Proteomes" id="UP000059680"/>
    </source>
</evidence>
<reference evidence="1 2" key="2">
    <citation type="journal article" date="2013" name="Plant Cell Physiol.">
        <title>Rice Annotation Project Database (RAP-DB): an integrative and interactive database for rice genomics.</title>
        <authorList>
            <person name="Sakai H."/>
            <person name="Lee S.S."/>
            <person name="Tanaka T."/>
            <person name="Numa H."/>
            <person name="Kim J."/>
            <person name="Kawahara Y."/>
            <person name="Wakimoto H."/>
            <person name="Yang C.C."/>
            <person name="Iwamoto M."/>
            <person name="Abe T."/>
            <person name="Yamada Y."/>
            <person name="Muto A."/>
            <person name="Inokuchi H."/>
            <person name="Ikemura T."/>
            <person name="Matsumoto T."/>
            <person name="Sasaki T."/>
            <person name="Itoh T."/>
        </authorList>
    </citation>
    <scope>NUCLEOTIDE SEQUENCE [LARGE SCALE GENOMIC DNA]</scope>
    <source>
        <strain evidence="2">cv. Nipponbare</strain>
    </source>
</reference>
<dbReference type="AlphaFoldDB" id="A0A0P0W7E2"/>
<accession>A0A0P0W7E2</accession>
<dbReference type="Gramene" id="Os04t0163700-01">
    <property type="protein sequence ID" value="Os04t0163700-01"/>
    <property type="gene ID" value="Os04g0163700"/>
</dbReference>
<keyword evidence="2" id="KW-1185">Reference proteome</keyword>
<dbReference type="EMBL" id="AP014960">
    <property type="protein sequence ID" value="BAS87858.1"/>
    <property type="molecule type" value="Genomic_DNA"/>
</dbReference>